<accession>A0ABD6EBZ3</accession>
<protein>
    <recommendedName>
        <fullName evidence="5">PDZ domain-containing protein</fullName>
    </recommendedName>
</protein>
<dbReference type="CDD" id="cd06801">
    <property type="entry name" value="PDZ_syntrophin-like"/>
    <property type="match status" value="1"/>
</dbReference>
<dbReference type="EMBL" id="JBGFUD010001752">
    <property type="protein sequence ID" value="MFH4976711.1"/>
    <property type="molecule type" value="Genomic_DNA"/>
</dbReference>
<dbReference type="InterPro" id="IPR036034">
    <property type="entry name" value="PDZ_sf"/>
</dbReference>
<keyword evidence="4" id="KW-0206">Cytoskeleton</keyword>
<name>A0ABD6EBZ3_9BILA</name>
<keyword evidence="3" id="KW-0963">Cytoplasm</keyword>
<organism evidence="6 7">
    <name type="scientific">Gnathostoma spinigerum</name>
    <dbReference type="NCBI Taxonomy" id="75299"/>
    <lineage>
        <taxon>Eukaryota</taxon>
        <taxon>Metazoa</taxon>
        <taxon>Ecdysozoa</taxon>
        <taxon>Nematoda</taxon>
        <taxon>Chromadorea</taxon>
        <taxon>Rhabditida</taxon>
        <taxon>Spirurina</taxon>
        <taxon>Gnathostomatomorpha</taxon>
        <taxon>Gnathostomatoidea</taxon>
        <taxon>Gnathostomatidae</taxon>
        <taxon>Gnathostoma</taxon>
    </lineage>
</organism>
<dbReference type="PANTHER" id="PTHR10554">
    <property type="entry name" value="SYNTROPHIN"/>
    <property type="match status" value="1"/>
</dbReference>
<evidence type="ECO:0000259" key="5">
    <source>
        <dbReference type="PROSITE" id="PS50106"/>
    </source>
</evidence>
<reference evidence="6 7" key="1">
    <citation type="submission" date="2024-08" db="EMBL/GenBank/DDBJ databases">
        <title>Gnathostoma spinigerum genome.</title>
        <authorList>
            <person name="Gonzalez-Bertolin B."/>
            <person name="Monzon S."/>
            <person name="Zaballos A."/>
            <person name="Jimenez P."/>
            <person name="Dekumyoy P."/>
            <person name="Varona S."/>
            <person name="Cuesta I."/>
            <person name="Sumanam S."/>
            <person name="Adisakwattana P."/>
            <person name="Gasser R.B."/>
            <person name="Hernandez-Gonzalez A."/>
            <person name="Young N.D."/>
            <person name="Perteguer M.J."/>
        </authorList>
    </citation>
    <scope>NUCLEOTIDE SEQUENCE [LARGE SCALE GENOMIC DNA]</scope>
    <source>
        <strain evidence="6">AL3</strain>
        <tissue evidence="6">Liver</tissue>
    </source>
</reference>
<comment type="subcellular location">
    <subcellularLocation>
        <location evidence="1">Cytoplasm</location>
        <location evidence="1">Cytoskeleton</location>
    </subcellularLocation>
</comment>
<gene>
    <name evidence="6" type="ORF">AB6A40_003420</name>
</gene>
<dbReference type="InterPro" id="IPR015482">
    <property type="entry name" value="Syntrophin"/>
</dbReference>
<dbReference type="Proteomes" id="UP001608902">
    <property type="component" value="Unassembled WGS sequence"/>
</dbReference>
<dbReference type="Pfam" id="PF00595">
    <property type="entry name" value="PDZ"/>
    <property type="match status" value="1"/>
</dbReference>
<dbReference type="Pfam" id="PF23012">
    <property type="entry name" value="Syntrophin_4th"/>
    <property type="match status" value="1"/>
</dbReference>
<dbReference type="SUPFAM" id="SSF50729">
    <property type="entry name" value="PH domain-like"/>
    <property type="match status" value="1"/>
</dbReference>
<dbReference type="AlphaFoldDB" id="A0ABD6EBZ3"/>
<dbReference type="Gene3D" id="2.30.29.30">
    <property type="entry name" value="Pleckstrin-homology domain (PH domain)/Phosphotyrosine-binding domain (PTB)"/>
    <property type="match status" value="1"/>
</dbReference>
<evidence type="ECO:0000256" key="2">
    <source>
        <dbReference type="ARBA" id="ARBA00010798"/>
    </source>
</evidence>
<dbReference type="InterPro" id="IPR055108">
    <property type="entry name" value="Syntrophin_4th"/>
</dbReference>
<dbReference type="Gene3D" id="2.30.42.10">
    <property type="match status" value="1"/>
</dbReference>
<evidence type="ECO:0000313" key="7">
    <source>
        <dbReference type="Proteomes" id="UP001608902"/>
    </source>
</evidence>
<evidence type="ECO:0000256" key="4">
    <source>
        <dbReference type="ARBA" id="ARBA00023212"/>
    </source>
</evidence>
<sequence>MKDPRTTNLDVVHHGMVMLSDGKGRRRQARMELTRDLLTIQVIINAGEEVDSYECGNERDNTLRTVKLRKTKEGGLGISIKGGSDGNEQIPVVISKIFPDMPAEASKLLYVGDAIIEVNGQSVAGKTHDDVVQMLRDAGDEVTLSVRHYTQITAYLRPSLSLNLGKSVGALDRVHESHSYKSSLKAHSETFFTGKMSRQQSDDSGSRRDEDASTSWKTIVKIPLPMAFLTRYLWGTDKVRSNAFEVRAVDGTSSGIIHCEDKNSLDEWIKHILRHISSLNYKSVRISNKYLHKNEQINYIGWVCEYMPEDYFDDPKLRWEPRFLVFKGGDICVFETPPLSSDDLDKCVSLYKIYDTALKLPEDGRPKVDRRQHCFWIETAIPGVEHYFSTETSHQFKQFENAYYRCVYNTITSLQTKTFACSYEGRPSGLVFDINQGISLYDIPTKRYIWQYRFYDLDSSADDGKIRLVLSFRDERSTDNGVEVKNIESDEILPIVFTMHAFYVTKVIATEPDYLKTIPLI</sequence>
<evidence type="ECO:0000313" key="6">
    <source>
        <dbReference type="EMBL" id="MFH4976711.1"/>
    </source>
</evidence>
<dbReference type="GO" id="GO:0005856">
    <property type="term" value="C:cytoskeleton"/>
    <property type="evidence" value="ECO:0007669"/>
    <property type="project" value="UniProtKB-SubCell"/>
</dbReference>
<dbReference type="PANTHER" id="PTHR10554:SF1">
    <property type="entry name" value="FI16515P1"/>
    <property type="match status" value="1"/>
</dbReference>
<dbReference type="InterPro" id="IPR001478">
    <property type="entry name" value="PDZ"/>
</dbReference>
<comment type="similarity">
    <text evidence="2">Belongs to the syntrophin family.</text>
</comment>
<keyword evidence="7" id="KW-1185">Reference proteome</keyword>
<evidence type="ECO:0000256" key="3">
    <source>
        <dbReference type="ARBA" id="ARBA00022490"/>
    </source>
</evidence>
<evidence type="ECO:0000256" key="1">
    <source>
        <dbReference type="ARBA" id="ARBA00004245"/>
    </source>
</evidence>
<proteinExistence type="inferred from homology"/>
<dbReference type="SUPFAM" id="SSF50156">
    <property type="entry name" value="PDZ domain-like"/>
    <property type="match status" value="1"/>
</dbReference>
<dbReference type="SMART" id="SM00228">
    <property type="entry name" value="PDZ"/>
    <property type="match status" value="1"/>
</dbReference>
<dbReference type="PROSITE" id="PS50106">
    <property type="entry name" value="PDZ"/>
    <property type="match status" value="1"/>
</dbReference>
<feature type="domain" description="PDZ" evidence="5">
    <location>
        <begin position="65"/>
        <end position="150"/>
    </location>
</feature>
<dbReference type="InterPro" id="IPR011993">
    <property type="entry name" value="PH-like_dom_sf"/>
</dbReference>
<comment type="caution">
    <text evidence="6">The sequence shown here is derived from an EMBL/GenBank/DDBJ whole genome shotgun (WGS) entry which is preliminary data.</text>
</comment>